<dbReference type="Proteomes" id="UP000011083">
    <property type="component" value="Unassembled WGS sequence"/>
</dbReference>
<protein>
    <submittedName>
        <fullName evidence="1">Uncharacterized protein</fullName>
    </submittedName>
</protein>
<dbReference type="EMBL" id="KB007960">
    <property type="protein sequence ID" value="ELR18276.1"/>
    <property type="molecule type" value="Genomic_DNA"/>
</dbReference>
<dbReference type="OrthoDB" id="189997at2759"/>
<name>L8H1K9_ACACF</name>
<dbReference type="Gene3D" id="3.60.60.10">
    <property type="entry name" value="Penicillin V Acylase, Chain A"/>
    <property type="match status" value="1"/>
</dbReference>
<gene>
    <name evidence="1" type="ORF">ACA1_370300</name>
</gene>
<evidence type="ECO:0000313" key="2">
    <source>
        <dbReference type="Proteomes" id="UP000011083"/>
    </source>
</evidence>
<dbReference type="OMA" id="MIRRIHM"/>
<dbReference type="KEGG" id="acan:ACA1_370300"/>
<dbReference type="GeneID" id="14919006"/>
<dbReference type="RefSeq" id="XP_004340296.1">
    <property type="nucleotide sequence ID" value="XM_004340248.1"/>
</dbReference>
<dbReference type="PANTHER" id="PTHR35190">
    <property type="entry name" value="PROTEIN DCD1B"/>
    <property type="match status" value="1"/>
</dbReference>
<organism evidence="1 2">
    <name type="scientific">Acanthamoeba castellanii (strain ATCC 30010 / Neff)</name>
    <dbReference type="NCBI Taxonomy" id="1257118"/>
    <lineage>
        <taxon>Eukaryota</taxon>
        <taxon>Amoebozoa</taxon>
        <taxon>Discosea</taxon>
        <taxon>Longamoebia</taxon>
        <taxon>Centramoebida</taxon>
        <taxon>Acanthamoebidae</taxon>
        <taxon>Acanthamoeba</taxon>
    </lineage>
</organism>
<accession>L8H1K9</accession>
<reference evidence="1 2" key="1">
    <citation type="journal article" date="2013" name="Genome Biol.">
        <title>Genome of Acanthamoeba castellanii highlights extensive lateral gene transfer and early evolution of tyrosine kinase signaling.</title>
        <authorList>
            <person name="Clarke M."/>
            <person name="Lohan A.J."/>
            <person name="Liu B."/>
            <person name="Lagkouvardos I."/>
            <person name="Roy S."/>
            <person name="Zafar N."/>
            <person name="Bertelli C."/>
            <person name="Schilde C."/>
            <person name="Kianianmomeni A."/>
            <person name="Burglin T.R."/>
            <person name="Frech C."/>
            <person name="Turcotte B."/>
            <person name="Kopec K.O."/>
            <person name="Synnott J.M."/>
            <person name="Choo C."/>
            <person name="Paponov I."/>
            <person name="Finkler A."/>
            <person name="Soon Heng Tan C."/>
            <person name="Hutchins A.P."/>
            <person name="Weinmeier T."/>
            <person name="Rattei T."/>
            <person name="Chu J.S."/>
            <person name="Gimenez G."/>
            <person name="Irimia M."/>
            <person name="Rigden D.J."/>
            <person name="Fitzpatrick D.A."/>
            <person name="Lorenzo-Morales J."/>
            <person name="Bateman A."/>
            <person name="Chiu C.H."/>
            <person name="Tang P."/>
            <person name="Hegemann P."/>
            <person name="Fromm H."/>
            <person name="Raoult D."/>
            <person name="Greub G."/>
            <person name="Miranda-Saavedra D."/>
            <person name="Chen N."/>
            <person name="Nash P."/>
            <person name="Ginger M.L."/>
            <person name="Horn M."/>
            <person name="Schaap P."/>
            <person name="Caler L."/>
            <person name="Loftus B."/>
        </authorList>
    </citation>
    <scope>NUCLEOTIDE SEQUENCE [LARGE SCALE GENOMIC DNA]</scope>
    <source>
        <strain evidence="1 2">Neff</strain>
    </source>
</reference>
<sequence>MAAAKLGNPNQYAVLDGFQQSELINTVPNGKAYRVVLPHNSTAERSNVTLVHLWGTPYQMGYAQGQLVKEQVLQVAKLIWAYMEIQVAQSLPGYLPTWLADLIADVGLSAALDVTYELSYEWSGSYFYEELHGIADASGADFSTLMRIHMLAGLTQGDCSMFGAWGEALAPGGTSLLQLRALDWDMEGPFRDYSQITVYHPSEGNGHGFVNVGYTAFIGGLTGMSATKLGISEIGAAFADASFGEMSRMGVPFVFLLRDILQFDYTIDDAINRMINSRRTCDLMLGVGDGKLNEFRGFQYSYSVLNIFNDLNLKPDNSTWHPKIKDIVYWGMDWICPAYNRLLSELLIQHHGKITAEVGIHYISAMEQSGSNHIAFYDLPNMKMYVSFASPFGVAGPAPAYARQYTAWDVNRLLAETQ</sequence>
<dbReference type="VEuPathDB" id="AmoebaDB:ACA1_370300"/>
<dbReference type="PANTHER" id="PTHR35190:SF2">
    <property type="entry name" value="PROTEIN DCD1B"/>
    <property type="match status" value="1"/>
</dbReference>
<keyword evidence="2" id="KW-1185">Reference proteome</keyword>
<dbReference type="InterPro" id="IPR047803">
    <property type="entry name" value="DCD1A/B-like"/>
</dbReference>
<dbReference type="AlphaFoldDB" id="L8H1K9"/>
<proteinExistence type="predicted"/>
<evidence type="ECO:0000313" key="1">
    <source>
        <dbReference type="EMBL" id="ELR18276.1"/>
    </source>
</evidence>